<proteinExistence type="predicted"/>
<dbReference type="AlphaFoldDB" id="A0A0E9XRJ1"/>
<protein>
    <submittedName>
        <fullName evidence="1">Uncharacterized protein</fullName>
    </submittedName>
</protein>
<reference evidence="1" key="2">
    <citation type="journal article" date="2015" name="Fish Shellfish Immunol.">
        <title>Early steps in the European eel (Anguilla anguilla)-Vibrio vulnificus interaction in the gills: Role of the RtxA13 toxin.</title>
        <authorList>
            <person name="Callol A."/>
            <person name="Pajuelo D."/>
            <person name="Ebbesson L."/>
            <person name="Teles M."/>
            <person name="MacKenzie S."/>
            <person name="Amaro C."/>
        </authorList>
    </citation>
    <scope>NUCLEOTIDE SEQUENCE</scope>
</reference>
<name>A0A0E9XRJ1_ANGAN</name>
<dbReference type="EMBL" id="GBXM01004102">
    <property type="protein sequence ID" value="JAI04476.1"/>
    <property type="molecule type" value="Transcribed_RNA"/>
</dbReference>
<organism evidence="1">
    <name type="scientific">Anguilla anguilla</name>
    <name type="common">European freshwater eel</name>
    <name type="synonym">Muraena anguilla</name>
    <dbReference type="NCBI Taxonomy" id="7936"/>
    <lineage>
        <taxon>Eukaryota</taxon>
        <taxon>Metazoa</taxon>
        <taxon>Chordata</taxon>
        <taxon>Craniata</taxon>
        <taxon>Vertebrata</taxon>
        <taxon>Euteleostomi</taxon>
        <taxon>Actinopterygii</taxon>
        <taxon>Neopterygii</taxon>
        <taxon>Teleostei</taxon>
        <taxon>Anguilliformes</taxon>
        <taxon>Anguillidae</taxon>
        <taxon>Anguilla</taxon>
    </lineage>
</organism>
<accession>A0A0E9XRJ1</accession>
<sequence>MFLTWFYARVLGRKVALLTRHTFDVGLRCTSHMYAFTGRTSAVLHAKSLIKIMSRFTLAHPIVCCVTG</sequence>
<evidence type="ECO:0000313" key="1">
    <source>
        <dbReference type="EMBL" id="JAI04476.1"/>
    </source>
</evidence>
<reference evidence="1" key="1">
    <citation type="submission" date="2014-11" db="EMBL/GenBank/DDBJ databases">
        <authorList>
            <person name="Amaro Gonzalez C."/>
        </authorList>
    </citation>
    <scope>NUCLEOTIDE SEQUENCE</scope>
</reference>